<evidence type="ECO:0000313" key="3">
    <source>
        <dbReference type="Proteomes" id="UP000299102"/>
    </source>
</evidence>
<keyword evidence="3" id="KW-1185">Reference proteome</keyword>
<evidence type="ECO:0000256" key="1">
    <source>
        <dbReference type="SAM" id="MobiDB-lite"/>
    </source>
</evidence>
<sequence length="117" mass="13709">MFTSRFFEDRRCPPPGTSVPDRREYPSTHQKGLNHPSLLRRMPSVNEIKPQKKKDVERILVSQFGDNWVEHPEIEWYKGVIQTASRSTDTIEIDETDECNDIDDCEYLEIDITEVVI</sequence>
<accession>A0A4C1Y261</accession>
<feature type="region of interest" description="Disordered" evidence="1">
    <location>
        <begin position="1"/>
        <end position="36"/>
    </location>
</feature>
<protein>
    <submittedName>
        <fullName evidence="2">Uncharacterized protein</fullName>
    </submittedName>
</protein>
<organism evidence="2 3">
    <name type="scientific">Eumeta variegata</name>
    <name type="common">Bagworm moth</name>
    <name type="synonym">Eumeta japonica</name>
    <dbReference type="NCBI Taxonomy" id="151549"/>
    <lineage>
        <taxon>Eukaryota</taxon>
        <taxon>Metazoa</taxon>
        <taxon>Ecdysozoa</taxon>
        <taxon>Arthropoda</taxon>
        <taxon>Hexapoda</taxon>
        <taxon>Insecta</taxon>
        <taxon>Pterygota</taxon>
        <taxon>Neoptera</taxon>
        <taxon>Endopterygota</taxon>
        <taxon>Lepidoptera</taxon>
        <taxon>Glossata</taxon>
        <taxon>Ditrysia</taxon>
        <taxon>Tineoidea</taxon>
        <taxon>Psychidae</taxon>
        <taxon>Oiketicinae</taxon>
        <taxon>Eumeta</taxon>
    </lineage>
</organism>
<dbReference type="EMBL" id="BGZK01001058">
    <property type="protein sequence ID" value="GBP69996.1"/>
    <property type="molecule type" value="Genomic_DNA"/>
</dbReference>
<dbReference type="OrthoDB" id="6779410at2759"/>
<feature type="compositionally biased region" description="Basic and acidic residues" evidence="1">
    <location>
        <begin position="1"/>
        <end position="12"/>
    </location>
</feature>
<name>A0A4C1Y261_EUMVA</name>
<evidence type="ECO:0000313" key="2">
    <source>
        <dbReference type="EMBL" id="GBP69996.1"/>
    </source>
</evidence>
<comment type="caution">
    <text evidence="2">The sequence shown here is derived from an EMBL/GenBank/DDBJ whole genome shotgun (WGS) entry which is preliminary data.</text>
</comment>
<dbReference type="AlphaFoldDB" id="A0A4C1Y261"/>
<proteinExistence type="predicted"/>
<dbReference type="Proteomes" id="UP000299102">
    <property type="component" value="Unassembled WGS sequence"/>
</dbReference>
<reference evidence="2 3" key="1">
    <citation type="journal article" date="2019" name="Commun. Biol.">
        <title>The bagworm genome reveals a unique fibroin gene that provides high tensile strength.</title>
        <authorList>
            <person name="Kono N."/>
            <person name="Nakamura H."/>
            <person name="Ohtoshi R."/>
            <person name="Tomita M."/>
            <person name="Numata K."/>
            <person name="Arakawa K."/>
        </authorList>
    </citation>
    <scope>NUCLEOTIDE SEQUENCE [LARGE SCALE GENOMIC DNA]</scope>
</reference>
<gene>
    <name evidence="2" type="ORF">EVAR_50765_1</name>
</gene>